<dbReference type="AlphaFoldDB" id="A0AAJ6AZ91"/>
<protein>
    <submittedName>
        <fullName evidence="2">CopD family protein</fullName>
    </submittedName>
</protein>
<feature type="transmembrane region" description="Helical" evidence="1">
    <location>
        <begin position="83"/>
        <end position="103"/>
    </location>
</feature>
<dbReference type="Proteomes" id="UP001217476">
    <property type="component" value="Chromosome"/>
</dbReference>
<dbReference type="Pfam" id="PF03653">
    <property type="entry name" value="UPF0093"/>
    <property type="match status" value="1"/>
</dbReference>
<name>A0AAJ6AZ91_9HYPH</name>
<feature type="transmembrane region" description="Helical" evidence="1">
    <location>
        <begin position="48"/>
        <end position="71"/>
    </location>
</feature>
<feature type="transmembrane region" description="Helical" evidence="1">
    <location>
        <begin position="115"/>
        <end position="135"/>
    </location>
</feature>
<accession>A0AAJ6AZ91</accession>
<evidence type="ECO:0000313" key="3">
    <source>
        <dbReference type="Proteomes" id="UP001217476"/>
    </source>
</evidence>
<evidence type="ECO:0000256" key="1">
    <source>
        <dbReference type="SAM" id="Phobius"/>
    </source>
</evidence>
<keyword evidence="1" id="KW-0812">Transmembrane</keyword>
<organism evidence="2 3">
    <name type="scientific">Candidatus Devosia phytovorans</name>
    <dbReference type="NCBI Taxonomy" id="3121372"/>
    <lineage>
        <taxon>Bacteria</taxon>
        <taxon>Pseudomonadati</taxon>
        <taxon>Pseudomonadota</taxon>
        <taxon>Alphaproteobacteria</taxon>
        <taxon>Hyphomicrobiales</taxon>
        <taxon>Devosiaceae</taxon>
        <taxon>Devosia</taxon>
    </lineage>
</organism>
<proteinExistence type="predicted"/>
<dbReference type="InterPro" id="IPR005265">
    <property type="entry name" value="HemJ-like"/>
</dbReference>
<evidence type="ECO:0000313" key="2">
    <source>
        <dbReference type="EMBL" id="WEK03862.1"/>
    </source>
</evidence>
<feature type="transmembrane region" description="Helical" evidence="1">
    <location>
        <begin position="6"/>
        <end position="28"/>
    </location>
</feature>
<keyword evidence="1" id="KW-1133">Transmembrane helix</keyword>
<dbReference type="EMBL" id="CP119312">
    <property type="protein sequence ID" value="WEK03862.1"/>
    <property type="molecule type" value="Genomic_DNA"/>
</dbReference>
<gene>
    <name evidence="2" type="ORF">P0Y65_16960</name>
</gene>
<reference evidence="2" key="1">
    <citation type="submission" date="2023-03" db="EMBL/GenBank/DDBJ databases">
        <title>Andean soil-derived lignocellulolytic bacterial consortium as a source of novel taxa and putative plastic-active enzymes.</title>
        <authorList>
            <person name="Diaz-Garcia L."/>
            <person name="Chuvochina M."/>
            <person name="Feuerriegel G."/>
            <person name="Bunk B."/>
            <person name="Sproer C."/>
            <person name="Streit W.R."/>
            <person name="Rodriguez L.M."/>
            <person name="Overmann J."/>
            <person name="Jimenez D.J."/>
        </authorList>
    </citation>
    <scope>NUCLEOTIDE SEQUENCE</scope>
    <source>
        <strain evidence="2">MAG 4196</strain>
    </source>
</reference>
<keyword evidence="1" id="KW-0472">Membrane</keyword>
<sequence length="166" mass="18236">MIPVLVKFLHIIAIAGWSAGLICLPFLYLQRYRLGGDALHRLHNFTRFFYVALVSPAAFVAVGTGIALIFVQGTFEAWFSVKLALVAAMVIIHVTSGALILRLFEPGQNYPFWRFLLVSTATVAVIASILFVVLGKPQWTTPGEIENFFAPGVLGTLLADLTAWSR</sequence>